<sequence length="82" mass="9796">MSDNPDAFIIDFWCSNRYAIGNGFCGAHWFVQIVIEPEHMNNPPMYSLIDELYRKLGLCFYDPRNIFLWECYGKYVRVKCLF</sequence>
<evidence type="ECO:0000313" key="1">
    <source>
        <dbReference type="EMBL" id="KAH3712697.1"/>
    </source>
</evidence>
<organism evidence="1 2">
    <name type="scientific">Dreissena polymorpha</name>
    <name type="common">Zebra mussel</name>
    <name type="synonym">Mytilus polymorpha</name>
    <dbReference type="NCBI Taxonomy" id="45954"/>
    <lineage>
        <taxon>Eukaryota</taxon>
        <taxon>Metazoa</taxon>
        <taxon>Spiralia</taxon>
        <taxon>Lophotrochozoa</taxon>
        <taxon>Mollusca</taxon>
        <taxon>Bivalvia</taxon>
        <taxon>Autobranchia</taxon>
        <taxon>Heteroconchia</taxon>
        <taxon>Euheterodonta</taxon>
        <taxon>Imparidentia</taxon>
        <taxon>Neoheterodontei</taxon>
        <taxon>Myida</taxon>
        <taxon>Dreissenoidea</taxon>
        <taxon>Dreissenidae</taxon>
        <taxon>Dreissena</taxon>
    </lineage>
</organism>
<comment type="caution">
    <text evidence="1">The sequence shown here is derived from an EMBL/GenBank/DDBJ whole genome shotgun (WGS) entry which is preliminary data.</text>
</comment>
<dbReference type="Proteomes" id="UP000828390">
    <property type="component" value="Unassembled WGS sequence"/>
</dbReference>
<accession>A0A9D4BWV4</accession>
<dbReference type="AlphaFoldDB" id="A0A9D4BWV4"/>
<reference evidence="1" key="2">
    <citation type="submission" date="2020-11" db="EMBL/GenBank/DDBJ databases">
        <authorList>
            <person name="McCartney M.A."/>
            <person name="Auch B."/>
            <person name="Kono T."/>
            <person name="Mallez S."/>
            <person name="Becker A."/>
            <person name="Gohl D.M."/>
            <person name="Silverstein K.A.T."/>
            <person name="Koren S."/>
            <person name="Bechman K.B."/>
            <person name="Herman A."/>
            <person name="Abrahante J.E."/>
            <person name="Garbe J."/>
        </authorList>
    </citation>
    <scope>NUCLEOTIDE SEQUENCE</scope>
    <source>
        <strain evidence="1">Duluth1</strain>
        <tissue evidence="1">Whole animal</tissue>
    </source>
</reference>
<keyword evidence="2" id="KW-1185">Reference proteome</keyword>
<name>A0A9D4BWV4_DREPO</name>
<proteinExistence type="predicted"/>
<gene>
    <name evidence="1" type="ORF">DPMN_072450</name>
</gene>
<dbReference type="EMBL" id="JAIWYP010000014">
    <property type="protein sequence ID" value="KAH3712697.1"/>
    <property type="molecule type" value="Genomic_DNA"/>
</dbReference>
<reference evidence="1" key="1">
    <citation type="journal article" date="2019" name="bioRxiv">
        <title>The Genome of the Zebra Mussel, Dreissena polymorpha: A Resource for Invasive Species Research.</title>
        <authorList>
            <person name="McCartney M.A."/>
            <person name="Auch B."/>
            <person name="Kono T."/>
            <person name="Mallez S."/>
            <person name="Zhang Y."/>
            <person name="Obille A."/>
            <person name="Becker A."/>
            <person name="Abrahante J.E."/>
            <person name="Garbe J."/>
            <person name="Badalamenti J.P."/>
            <person name="Herman A."/>
            <person name="Mangelson H."/>
            <person name="Liachko I."/>
            <person name="Sullivan S."/>
            <person name="Sone E.D."/>
            <person name="Koren S."/>
            <person name="Silverstein K.A.T."/>
            <person name="Beckman K.B."/>
            <person name="Gohl D.M."/>
        </authorList>
    </citation>
    <scope>NUCLEOTIDE SEQUENCE</scope>
    <source>
        <strain evidence="1">Duluth1</strain>
        <tissue evidence="1">Whole animal</tissue>
    </source>
</reference>
<protein>
    <submittedName>
        <fullName evidence="1">Uncharacterized protein</fullName>
    </submittedName>
</protein>
<evidence type="ECO:0000313" key="2">
    <source>
        <dbReference type="Proteomes" id="UP000828390"/>
    </source>
</evidence>